<comment type="caution">
    <text evidence="1">The sequence shown here is derived from an EMBL/GenBank/DDBJ whole genome shotgun (WGS) entry which is preliminary data.</text>
</comment>
<evidence type="ECO:0000313" key="1">
    <source>
        <dbReference type="EMBL" id="KKL90573.1"/>
    </source>
</evidence>
<reference evidence="1" key="1">
    <citation type="journal article" date="2015" name="Nature">
        <title>Complex archaea that bridge the gap between prokaryotes and eukaryotes.</title>
        <authorList>
            <person name="Spang A."/>
            <person name="Saw J.H."/>
            <person name="Jorgensen S.L."/>
            <person name="Zaremba-Niedzwiedzka K."/>
            <person name="Martijn J."/>
            <person name="Lind A.E."/>
            <person name="van Eijk R."/>
            <person name="Schleper C."/>
            <person name="Guy L."/>
            <person name="Ettema T.J."/>
        </authorList>
    </citation>
    <scope>NUCLEOTIDE SEQUENCE</scope>
</reference>
<gene>
    <name evidence="1" type="ORF">LCGC14_1903360</name>
</gene>
<accession>A0A0F9FW75</accession>
<organism evidence="1">
    <name type="scientific">marine sediment metagenome</name>
    <dbReference type="NCBI Taxonomy" id="412755"/>
    <lineage>
        <taxon>unclassified sequences</taxon>
        <taxon>metagenomes</taxon>
        <taxon>ecological metagenomes</taxon>
    </lineage>
</organism>
<protein>
    <submittedName>
        <fullName evidence="1">Uncharacterized protein</fullName>
    </submittedName>
</protein>
<name>A0A0F9FW75_9ZZZZ</name>
<sequence length="90" mass="9738">MTDIAALKTSCDQAEATKVALLVERRKKRVTMPKAEFKVYNEATRAQQVEVQVAVTAADKAFQDAIQNVRNDAVAQVINVGTISETEGGS</sequence>
<dbReference type="AlphaFoldDB" id="A0A0F9FW75"/>
<dbReference type="EMBL" id="LAZR01019973">
    <property type="protein sequence ID" value="KKL90573.1"/>
    <property type="molecule type" value="Genomic_DNA"/>
</dbReference>
<proteinExistence type="predicted"/>